<feature type="compositionally biased region" description="Basic and acidic residues" evidence="1">
    <location>
        <begin position="35"/>
        <end position="46"/>
    </location>
</feature>
<evidence type="ECO:0000256" key="1">
    <source>
        <dbReference type="SAM" id="MobiDB-lite"/>
    </source>
</evidence>
<sequence length="293" mass="32168">MSESKPLWRGRGGYCGGYRGRKPPSNHGGGNQAAEESHPWRRDDHVGNNSRGFSEAPKPPFLGGTVGPKPWLNDKRRGHRGRGAGQKRGGGKPRPLPTTSLFADDGSDDDDYPIRHNERGSKPPTPPPGMYGMPLLPVAPVSQVYPPIPRLPAETMNPVPPPKLSKVAFVQRALQQPLPVPPRPPPVRSSRSEQHDENFYKKHGLARLSAPVDHNNNDTGNYPPPNFFSAIHKGRKIHANRPSRPIYGNWDGGCSGGFAQNVQSRARFTADFTDKQRTDLSALRLTERCSLNG</sequence>
<evidence type="ECO:0000313" key="2">
    <source>
        <dbReference type="Proteomes" id="UP000492821"/>
    </source>
</evidence>
<reference evidence="3" key="2">
    <citation type="submission" date="2020-10" db="UniProtKB">
        <authorList>
            <consortium name="WormBaseParasite"/>
        </authorList>
    </citation>
    <scope>IDENTIFICATION</scope>
</reference>
<keyword evidence="2" id="KW-1185">Reference proteome</keyword>
<dbReference type="WBParaSite" id="Pan_g22705.t1">
    <property type="protein sequence ID" value="Pan_g22705.t1"/>
    <property type="gene ID" value="Pan_g22705"/>
</dbReference>
<accession>A0A7E4VMC4</accession>
<feature type="region of interest" description="Disordered" evidence="1">
    <location>
        <begin position="1"/>
        <end position="137"/>
    </location>
</feature>
<dbReference type="AlphaFoldDB" id="A0A7E4VMC4"/>
<reference evidence="2" key="1">
    <citation type="journal article" date="2013" name="Genetics">
        <title>The draft genome and transcriptome of Panagrellus redivivus are shaped by the harsh demands of a free-living lifestyle.</title>
        <authorList>
            <person name="Srinivasan J."/>
            <person name="Dillman A.R."/>
            <person name="Macchietto M.G."/>
            <person name="Heikkinen L."/>
            <person name="Lakso M."/>
            <person name="Fracchia K.M."/>
            <person name="Antoshechkin I."/>
            <person name="Mortazavi A."/>
            <person name="Wong G."/>
            <person name="Sternberg P.W."/>
        </authorList>
    </citation>
    <scope>NUCLEOTIDE SEQUENCE [LARGE SCALE GENOMIC DNA]</scope>
    <source>
        <strain evidence="2">MT8872</strain>
    </source>
</reference>
<feature type="compositionally biased region" description="Basic and acidic residues" evidence="1">
    <location>
        <begin position="112"/>
        <end position="121"/>
    </location>
</feature>
<proteinExistence type="predicted"/>
<evidence type="ECO:0000313" key="3">
    <source>
        <dbReference type="WBParaSite" id="Pan_g22705.t1"/>
    </source>
</evidence>
<dbReference type="Proteomes" id="UP000492821">
    <property type="component" value="Unassembled WGS sequence"/>
</dbReference>
<name>A0A7E4VMC4_PANRE</name>
<organism evidence="2 3">
    <name type="scientific">Panagrellus redivivus</name>
    <name type="common">Microworm</name>
    <dbReference type="NCBI Taxonomy" id="6233"/>
    <lineage>
        <taxon>Eukaryota</taxon>
        <taxon>Metazoa</taxon>
        <taxon>Ecdysozoa</taxon>
        <taxon>Nematoda</taxon>
        <taxon>Chromadorea</taxon>
        <taxon>Rhabditida</taxon>
        <taxon>Tylenchina</taxon>
        <taxon>Panagrolaimomorpha</taxon>
        <taxon>Panagrolaimoidea</taxon>
        <taxon>Panagrolaimidae</taxon>
        <taxon>Panagrellus</taxon>
    </lineage>
</organism>
<protein>
    <submittedName>
        <fullName evidence="3">Extensin-like</fullName>
    </submittedName>
</protein>